<name>A0A1W1C2Q4_9ZZZZ</name>
<evidence type="ECO:0000259" key="14">
    <source>
        <dbReference type="PROSITE" id="PS50110"/>
    </source>
</evidence>
<dbReference type="SMART" id="SM00388">
    <property type="entry name" value="HisKA"/>
    <property type="match status" value="1"/>
</dbReference>
<dbReference type="InterPro" id="IPR003661">
    <property type="entry name" value="HisK_dim/P_dom"/>
</dbReference>
<keyword evidence="12" id="KW-0472">Membrane</keyword>
<dbReference type="InterPro" id="IPR005467">
    <property type="entry name" value="His_kinase_dom"/>
</dbReference>
<dbReference type="InterPro" id="IPR019494">
    <property type="entry name" value="FIST_C"/>
</dbReference>
<dbReference type="EC" id="2.7.13.3" evidence="3"/>
<dbReference type="Pfam" id="PF01627">
    <property type="entry name" value="Hpt"/>
    <property type="match status" value="1"/>
</dbReference>
<evidence type="ECO:0000256" key="10">
    <source>
        <dbReference type="ARBA" id="ARBA00022840"/>
    </source>
</evidence>
<evidence type="ECO:0000256" key="2">
    <source>
        <dbReference type="ARBA" id="ARBA00004429"/>
    </source>
</evidence>
<dbReference type="InterPro" id="IPR036890">
    <property type="entry name" value="HATPase_C_sf"/>
</dbReference>
<dbReference type="Pfam" id="PF10442">
    <property type="entry name" value="FIST_C"/>
    <property type="match status" value="1"/>
</dbReference>
<dbReference type="PROSITE" id="PS50110">
    <property type="entry name" value="RESPONSE_REGULATORY"/>
    <property type="match status" value="1"/>
</dbReference>
<keyword evidence="9 16" id="KW-0418">Kinase</keyword>
<dbReference type="PROSITE" id="PS50894">
    <property type="entry name" value="HPT"/>
    <property type="match status" value="1"/>
</dbReference>
<dbReference type="SMART" id="SM00387">
    <property type="entry name" value="HATPase_c"/>
    <property type="match status" value="1"/>
</dbReference>
<feature type="domain" description="Response regulatory" evidence="14">
    <location>
        <begin position="905"/>
        <end position="1019"/>
    </location>
</feature>
<dbReference type="InterPro" id="IPR013702">
    <property type="entry name" value="FIST_domain_N"/>
</dbReference>
<keyword evidence="8" id="KW-0812">Transmembrane</keyword>
<dbReference type="Gene3D" id="3.40.50.2300">
    <property type="match status" value="1"/>
</dbReference>
<dbReference type="SUPFAM" id="SSF52172">
    <property type="entry name" value="CheY-like"/>
    <property type="match status" value="1"/>
</dbReference>
<gene>
    <name evidence="16" type="ORF">MNB_SM-7-693</name>
</gene>
<dbReference type="SUPFAM" id="SSF47384">
    <property type="entry name" value="Homodimeric domain of signal transducing histidine kinase"/>
    <property type="match status" value="1"/>
</dbReference>
<evidence type="ECO:0000256" key="5">
    <source>
        <dbReference type="ARBA" id="ARBA00022519"/>
    </source>
</evidence>
<dbReference type="InterPro" id="IPR035965">
    <property type="entry name" value="PAS-like_dom_sf"/>
</dbReference>
<keyword evidence="10" id="KW-0547">Nucleotide-binding</keyword>
<dbReference type="SUPFAM" id="SSF47226">
    <property type="entry name" value="Histidine-containing phosphotransfer domain, HPT domain"/>
    <property type="match status" value="1"/>
</dbReference>
<keyword evidence="4" id="KW-1003">Cell membrane</keyword>
<dbReference type="EMBL" id="FPHB01000048">
    <property type="protein sequence ID" value="SFV60024.1"/>
    <property type="molecule type" value="Genomic_DNA"/>
</dbReference>
<dbReference type="GO" id="GO:0009927">
    <property type="term" value="F:histidine phosphotransfer kinase activity"/>
    <property type="evidence" value="ECO:0007669"/>
    <property type="project" value="TreeGrafter"/>
</dbReference>
<dbReference type="PROSITE" id="PS50109">
    <property type="entry name" value="HIS_KIN"/>
    <property type="match status" value="1"/>
</dbReference>
<keyword evidence="5" id="KW-0997">Cell inner membrane</keyword>
<dbReference type="CDD" id="cd00130">
    <property type="entry name" value="PAS"/>
    <property type="match status" value="1"/>
</dbReference>
<dbReference type="CDD" id="cd17546">
    <property type="entry name" value="REC_hyHK_CKI1_RcsC-like"/>
    <property type="match status" value="1"/>
</dbReference>
<reference evidence="16" key="1">
    <citation type="submission" date="2016-10" db="EMBL/GenBank/DDBJ databases">
        <authorList>
            <person name="de Groot N.N."/>
        </authorList>
    </citation>
    <scope>NUCLEOTIDE SEQUENCE</scope>
</reference>
<dbReference type="InterPro" id="IPR036097">
    <property type="entry name" value="HisK_dim/P_sf"/>
</dbReference>
<accession>A0A1W1C2Q4</accession>
<dbReference type="Pfam" id="PF00512">
    <property type="entry name" value="HisKA"/>
    <property type="match status" value="1"/>
</dbReference>
<dbReference type="SMART" id="SM01204">
    <property type="entry name" value="FIST_C"/>
    <property type="match status" value="1"/>
</dbReference>
<dbReference type="InterPro" id="IPR036641">
    <property type="entry name" value="HPT_dom_sf"/>
</dbReference>
<dbReference type="PANTHER" id="PTHR43047:SF72">
    <property type="entry name" value="OSMOSENSING HISTIDINE PROTEIN KINASE SLN1"/>
    <property type="match status" value="1"/>
</dbReference>
<comment type="catalytic activity">
    <reaction evidence="1">
        <text>ATP + protein L-histidine = ADP + protein N-phospho-L-histidine.</text>
        <dbReference type="EC" id="2.7.13.3"/>
    </reaction>
</comment>
<dbReference type="Pfam" id="PF02518">
    <property type="entry name" value="HATPase_c"/>
    <property type="match status" value="1"/>
</dbReference>
<dbReference type="GO" id="GO:0005886">
    <property type="term" value="C:plasma membrane"/>
    <property type="evidence" value="ECO:0007669"/>
    <property type="project" value="UniProtKB-SubCell"/>
</dbReference>
<dbReference type="Pfam" id="PF08495">
    <property type="entry name" value="FIST"/>
    <property type="match status" value="1"/>
</dbReference>
<evidence type="ECO:0000256" key="7">
    <source>
        <dbReference type="ARBA" id="ARBA00022679"/>
    </source>
</evidence>
<dbReference type="AlphaFoldDB" id="A0A1W1C2Q4"/>
<evidence type="ECO:0000256" key="3">
    <source>
        <dbReference type="ARBA" id="ARBA00012438"/>
    </source>
</evidence>
<dbReference type="InterPro" id="IPR011006">
    <property type="entry name" value="CheY-like_superfamily"/>
</dbReference>
<dbReference type="InterPro" id="IPR003594">
    <property type="entry name" value="HATPase_dom"/>
</dbReference>
<dbReference type="FunFam" id="3.30.565.10:FF:000010">
    <property type="entry name" value="Sensor histidine kinase RcsC"/>
    <property type="match status" value="1"/>
</dbReference>
<evidence type="ECO:0000256" key="1">
    <source>
        <dbReference type="ARBA" id="ARBA00000085"/>
    </source>
</evidence>
<evidence type="ECO:0000259" key="13">
    <source>
        <dbReference type="PROSITE" id="PS50109"/>
    </source>
</evidence>
<dbReference type="SUPFAM" id="SSF55785">
    <property type="entry name" value="PYP-like sensor domain (PAS domain)"/>
    <property type="match status" value="1"/>
</dbReference>
<dbReference type="CDD" id="cd00088">
    <property type="entry name" value="HPT"/>
    <property type="match status" value="1"/>
</dbReference>
<dbReference type="InterPro" id="IPR001789">
    <property type="entry name" value="Sig_transdc_resp-reg_receiver"/>
</dbReference>
<dbReference type="Gene3D" id="3.30.450.20">
    <property type="entry name" value="PAS domain"/>
    <property type="match status" value="1"/>
</dbReference>
<dbReference type="Pfam" id="PF00072">
    <property type="entry name" value="Response_reg"/>
    <property type="match status" value="1"/>
</dbReference>
<proteinExistence type="predicted"/>
<sequence length="1136" mass="130247">MKHIVFLMRNKKKYKKALKEVQKSKYRSVLIQVYTSITDKKKLQNILHQLKRDFPNCYIIGATTAGEIARAKMYEKEVVISLSLFKKTLLKSTYTPDITSKSALLITNKLCQEDTKALILLSEGLHGEDYDGFIKGIKHYHPHVLVAGGLAGDNFKMQKTYVIYDDQIFDRGCVALSFSAKDLYADNRYNLNWYAVGKEFTITKADGKAVEEIDGENALELFKKYLGENIFEHDISSLPDFQFLYKSGATVVSRTPMRIKKDKIIFAAPIKEGQRVRFGFSNTASVISGAHMISSKIQKKPAEAIYIFSCIARKILLGEFLENEFKAFENIAPTAGFFTYGEFYSTTSDNALLNCTTTVLTLSEGLKKRSKKSSCSSKDSLTFKALTNFIEQTSNELNSNIHLLQQYKELVDKAFLVMKIDVDGNITYINDNFRKVSHCTKDATPMRREDIITLDEELLMDIRRRLKEGQVWRGQLHDVLIGKRRFFLDVVIMPIYNELFKIEEYIAIGQDITQEVVAKEKLKTKSRFIQAIFDNQESMLISRSIDDDKIVTVNRKFFEYFEFIDYEEFTREHKCIAELFIQESGYLNPYDHPNWIELVMNNPQQDFKVKMQTRYGQRIFRIKINRIENEYIINLDDITSLEEAIEKAHKSEEAKSAFLASMSHEIRTPLNGILGFADLLKKELENQKTQKYADIIYKSSQMLLHIVNDILDYSKIESGEMRLHIESCNLKEELESAALVFASLTEDKNIAYDIEIDPSIPEYLYCDSQRIKQIVNNLLSNAVKFTPEYGSISFRVVLQKQEEQKVTLLFSVEDSGIGISKEKQKYIFKPFVQADDSIDKKYGGTGLGLAISSQFLSLMGSSMHLKSKEGVGSCFFFFLELEVAPSQKKLPQAMQKMEDTLQNRKVLIVEDNQTNQLLLSILLQERNIAFDIANNGKQALNKIAKHEYALVFMDINMPVLDGISAMKRLRNQGFDKPIISLSANVMESDIEEFKKAGANDYLHKPIIPEKLDTILRRYLKFTPPKKRSKEQKDSLLEKFKHQFELLDEDAIKRLLLSFIESAEEILKRLQTNSLDYKTAHTIKGLAANFGFSDLASISADAEDAAKRGDISALKKLKKRIIKSLKEIVLELQEEMV</sequence>
<evidence type="ECO:0000256" key="8">
    <source>
        <dbReference type="ARBA" id="ARBA00022692"/>
    </source>
</evidence>
<evidence type="ECO:0000259" key="15">
    <source>
        <dbReference type="PROSITE" id="PS50894"/>
    </source>
</evidence>
<keyword evidence="11" id="KW-1133">Transmembrane helix</keyword>
<feature type="domain" description="Histidine kinase" evidence="13">
    <location>
        <begin position="661"/>
        <end position="883"/>
    </location>
</feature>
<dbReference type="InterPro" id="IPR008207">
    <property type="entry name" value="Sig_transdc_His_kin_Hpt_dom"/>
</dbReference>
<evidence type="ECO:0000256" key="11">
    <source>
        <dbReference type="ARBA" id="ARBA00022989"/>
    </source>
</evidence>
<feature type="domain" description="HPt" evidence="15">
    <location>
        <begin position="1032"/>
        <end position="1136"/>
    </location>
</feature>
<evidence type="ECO:0000256" key="12">
    <source>
        <dbReference type="ARBA" id="ARBA00023136"/>
    </source>
</evidence>
<dbReference type="GO" id="GO:0000155">
    <property type="term" value="F:phosphorelay sensor kinase activity"/>
    <property type="evidence" value="ECO:0007669"/>
    <property type="project" value="InterPro"/>
</dbReference>
<keyword evidence="6" id="KW-0597">Phosphoprotein</keyword>
<evidence type="ECO:0000313" key="16">
    <source>
        <dbReference type="EMBL" id="SFV60024.1"/>
    </source>
</evidence>
<dbReference type="Gene3D" id="1.10.287.130">
    <property type="match status" value="1"/>
</dbReference>
<keyword evidence="7" id="KW-0808">Transferase</keyword>
<dbReference type="InterPro" id="IPR004358">
    <property type="entry name" value="Sig_transdc_His_kin-like_C"/>
</dbReference>
<dbReference type="PRINTS" id="PR00344">
    <property type="entry name" value="BCTRLSENSOR"/>
</dbReference>
<dbReference type="SMART" id="SM00448">
    <property type="entry name" value="REC"/>
    <property type="match status" value="1"/>
</dbReference>
<dbReference type="SMART" id="SM00897">
    <property type="entry name" value="FIST"/>
    <property type="match status" value="1"/>
</dbReference>
<evidence type="ECO:0000256" key="4">
    <source>
        <dbReference type="ARBA" id="ARBA00022475"/>
    </source>
</evidence>
<protein>
    <recommendedName>
        <fullName evidence="3">histidine kinase</fullName>
        <ecNumber evidence="3">2.7.13.3</ecNumber>
    </recommendedName>
</protein>
<comment type="subcellular location">
    <subcellularLocation>
        <location evidence="2">Cell inner membrane</location>
        <topology evidence="2">Multi-pass membrane protein</topology>
    </subcellularLocation>
</comment>
<dbReference type="CDD" id="cd00082">
    <property type="entry name" value="HisKA"/>
    <property type="match status" value="1"/>
</dbReference>
<dbReference type="CDD" id="cd16922">
    <property type="entry name" value="HATPase_EvgS-ArcB-TorS-like"/>
    <property type="match status" value="1"/>
</dbReference>
<dbReference type="Gene3D" id="3.30.565.10">
    <property type="entry name" value="Histidine kinase-like ATPase, C-terminal domain"/>
    <property type="match status" value="1"/>
</dbReference>
<evidence type="ECO:0000256" key="6">
    <source>
        <dbReference type="ARBA" id="ARBA00022553"/>
    </source>
</evidence>
<dbReference type="PANTHER" id="PTHR43047">
    <property type="entry name" value="TWO-COMPONENT HISTIDINE PROTEIN KINASE"/>
    <property type="match status" value="1"/>
</dbReference>
<evidence type="ECO:0000256" key="9">
    <source>
        <dbReference type="ARBA" id="ARBA00022777"/>
    </source>
</evidence>
<dbReference type="InterPro" id="IPR000014">
    <property type="entry name" value="PAS"/>
</dbReference>
<keyword evidence="10" id="KW-0067">ATP-binding</keyword>
<dbReference type="SUPFAM" id="SSF55874">
    <property type="entry name" value="ATPase domain of HSP90 chaperone/DNA topoisomerase II/histidine kinase"/>
    <property type="match status" value="1"/>
</dbReference>
<dbReference type="Gene3D" id="1.20.120.160">
    <property type="entry name" value="HPT domain"/>
    <property type="match status" value="1"/>
</dbReference>
<organism evidence="16">
    <name type="scientific">hydrothermal vent metagenome</name>
    <dbReference type="NCBI Taxonomy" id="652676"/>
    <lineage>
        <taxon>unclassified sequences</taxon>
        <taxon>metagenomes</taxon>
        <taxon>ecological metagenomes</taxon>
    </lineage>
</organism>